<name>A0ABS1YCK2_9ACTN</name>
<keyword evidence="2" id="KW-1185">Reference proteome</keyword>
<dbReference type="InterPro" id="IPR046075">
    <property type="entry name" value="DUF6093"/>
</dbReference>
<accession>A0ABS1YCK2</accession>
<sequence>MSLASVLARGRNAAERRMVDECVIRRAGVTEPVYSGRCEIKQSSDEGGEAQDEADAYALNLRLGLKLPIRAVGLELGDEAELTVSSRDPELVGRFLRIQGLAFESNATCRRLFVVERTSPVYLRGGDERAWTT</sequence>
<evidence type="ECO:0000313" key="2">
    <source>
        <dbReference type="Proteomes" id="UP000622245"/>
    </source>
</evidence>
<evidence type="ECO:0008006" key="3">
    <source>
        <dbReference type="Google" id="ProtNLM"/>
    </source>
</evidence>
<proteinExistence type="predicted"/>
<dbReference type="EMBL" id="JAEVHL010000017">
    <property type="protein sequence ID" value="MBM0275098.1"/>
    <property type="molecule type" value="Genomic_DNA"/>
</dbReference>
<dbReference type="Proteomes" id="UP000622245">
    <property type="component" value="Unassembled WGS sequence"/>
</dbReference>
<evidence type="ECO:0000313" key="1">
    <source>
        <dbReference type="EMBL" id="MBM0275098.1"/>
    </source>
</evidence>
<dbReference type="RefSeq" id="WP_203147504.1">
    <property type="nucleotide sequence ID" value="NZ_JAEVHL010000017.1"/>
</dbReference>
<comment type="caution">
    <text evidence="1">The sequence shown here is derived from an EMBL/GenBank/DDBJ whole genome shotgun (WGS) entry which is preliminary data.</text>
</comment>
<organism evidence="1 2">
    <name type="scientific">Micromonospora tarensis</name>
    <dbReference type="NCBI Taxonomy" id="2806100"/>
    <lineage>
        <taxon>Bacteria</taxon>
        <taxon>Bacillati</taxon>
        <taxon>Actinomycetota</taxon>
        <taxon>Actinomycetes</taxon>
        <taxon>Micromonosporales</taxon>
        <taxon>Micromonosporaceae</taxon>
        <taxon>Micromonospora</taxon>
    </lineage>
</organism>
<gene>
    <name evidence="1" type="ORF">JM949_06325</name>
</gene>
<dbReference type="Pfam" id="PF19586">
    <property type="entry name" value="DUF6093"/>
    <property type="match status" value="1"/>
</dbReference>
<reference evidence="1 2" key="1">
    <citation type="submission" date="2021-01" db="EMBL/GenBank/DDBJ databases">
        <title>Draft genome sequence of Micromonospora sp. strain STR1s_6.</title>
        <authorList>
            <person name="Karlyshev A."/>
            <person name="Jawad R."/>
        </authorList>
    </citation>
    <scope>NUCLEOTIDE SEQUENCE [LARGE SCALE GENOMIC DNA]</scope>
    <source>
        <strain evidence="1 2">STR1S-6</strain>
    </source>
</reference>
<protein>
    <recommendedName>
        <fullName evidence="3">PilZ domain-containing protein</fullName>
    </recommendedName>
</protein>